<gene>
    <name evidence="2" type="ORF">AB0I48_18390</name>
</gene>
<evidence type="ECO:0000256" key="1">
    <source>
        <dbReference type="SAM" id="MobiDB-lite"/>
    </source>
</evidence>
<comment type="caution">
    <text evidence="2">The sequence shown here is derived from an EMBL/GenBank/DDBJ whole genome shotgun (WGS) entry which is preliminary data.</text>
</comment>
<reference evidence="2 3" key="1">
    <citation type="submission" date="2024-06" db="EMBL/GenBank/DDBJ databases">
        <title>The Natural Products Discovery Center: Release of the First 8490 Sequenced Strains for Exploring Actinobacteria Biosynthetic Diversity.</title>
        <authorList>
            <person name="Kalkreuter E."/>
            <person name="Kautsar S.A."/>
            <person name="Yang D."/>
            <person name="Bader C.D."/>
            <person name="Teijaro C.N."/>
            <person name="Fluegel L."/>
            <person name="Davis C.M."/>
            <person name="Simpson J.R."/>
            <person name="Lauterbach L."/>
            <person name="Steele A.D."/>
            <person name="Gui C."/>
            <person name="Meng S."/>
            <person name="Li G."/>
            <person name="Viehrig K."/>
            <person name="Ye F."/>
            <person name="Su P."/>
            <person name="Kiefer A.F."/>
            <person name="Nichols A."/>
            <person name="Cepeda A.J."/>
            <person name="Yan W."/>
            <person name="Fan B."/>
            <person name="Jiang Y."/>
            <person name="Adhikari A."/>
            <person name="Zheng C.-J."/>
            <person name="Schuster L."/>
            <person name="Cowan T.M."/>
            <person name="Smanski M.J."/>
            <person name="Chevrette M.G."/>
            <person name="De Carvalho L.P.S."/>
            <person name="Shen B."/>
        </authorList>
    </citation>
    <scope>NUCLEOTIDE SEQUENCE [LARGE SCALE GENOMIC DNA]</scope>
    <source>
        <strain evidence="2 3">NPDC050403</strain>
    </source>
</reference>
<dbReference type="InterPro" id="IPR016888">
    <property type="entry name" value="UCP028498"/>
</dbReference>
<dbReference type="Proteomes" id="UP001551695">
    <property type="component" value="Unassembled WGS sequence"/>
</dbReference>
<dbReference type="RefSeq" id="WP_357785118.1">
    <property type="nucleotide sequence ID" value="NZ_JBFAKC010000007.1"/>
</dbReference>
<keyword evidence="3" id="KW-1185">Reference proteome</keyword>
<evidence type="ECO:0000313" key="3">
    <source>
        <dbReference type="Proteomes" id="UP001551695"/>
    </source>
</evidence>
<evidence type="ECO:0000313" key="2">
    <source>
        <dbReference type="EMBL" id="MEV0709534.1"/>
    </source>
</evidence>
<protein>
    <submittedName>
        <fullName evidence="2">DUF2255 family protein</fullName>
    </submittedName>
</protein>
<sequence length="90" mass="9666">MAPRRPRQSSELGTTQAGCAATRPRLVPRHEGHPNAAGVDADVTFTDVGATVEDRVDAAYRDKYRRCAASIIDSMNCPGAAETTVRVVPR</sequence>
<accession>A0ABV3FVU2</accession>
<name>A0ABV3FVU2_9NOCA</name>
<feature type="region of interest" description="Disordered" evidence="1">
    <location>
        <begin position="1"/>
        <end position="39"/>
    </location>
</feature>
<dbReference type="EMBL" id="JBFAKC010000007">
    <property type="protein sequence ID" value="MEV0709534.1"/>
    <property type="molecule type" value="Genomic_DNA"/>
</dbReference>
<organism evidence="2 3">
    <name type="scientific">Nocardia aurea</name>
    <dbReference type="NCBI Taxonomy" id="2144174"/>
    <lineage>
        <taxon>Bacteria</taxon>
        <taxon>Bacillati</taxon>
        <taxon>Actinomycetota</taxon>
        <taxon>Actinomycetes</taxon>
        <taxon>Mycobacteriales</taxon>
        <taxon>Nocardiaceae</taxon>
        <taxon>Nocardia</taxon>
    </lineage>
</organism>
<dbReference type="Pfam" id="PF10012">
    <property type="entry name" value="DUF2255"/>
    <property type="match status" value="1"/>
</dbReference>
<proteinExistence type="predicted"/>